<reference evidence="3" key="1">
    <citation type="submission" date="2014-12" db="EMBL/GenBank/DDBJ databases">
        <title>Insight into the proteome of Arion vulgaris.</title>
        <authorList>
            <person name="Aradska J."/>
            <person name="Bulat T."/>
            <person name="Smidak R."/>
            <person name="Sarate P."/>
            <person name="Gangsoo J."/>
            <person name="Sialana F."/>
            <person name="Bilban M."/>
            <person name="Lubec G."/>
        </authorList>
    </citation>
    <scope>NUCLEOTIDE SEQUENCE</scope>
    <source>
        <tissue evidence="3">Skin</tissue>
    </source>
</reference>
<evidence type="ECO:0000256" key="2">
    <source>
        <dbReference type="ARBA" id="ARBA00035300"/>
    </source>
</evidence>
<evidence type="ECO:0000313" key="3">
    <source>
        <dbReference type="EMBL" id="CEK73388.1"/>
    </source>
</evidence>
<accession>A0A0B6ZXT8</accession>
<sequence>MAESNSDTLDNNITHKKAHHHHTHRAHFVEPHKQDDLDAHDSKIVVEPLGHETVNVRLGFLQVKHTYEVHFTIEDGLGEDVTFDPLENLHAKFQSVNPSEDGKGKGTPSLKEGIHCVRIDGDEDTDDSDWQGF</sequence>
<dbReference type="EMBL" id="HACG01026523">
    <property type="protein sequence ID" value="CEK73388.1"/>
    <property type="molecule type" value="Transcribed_RNA"/>
</dbReference>
<name>A0A0B6ZXT8_9EUPU</name>
<comment type="similarity">
    <text evidence="1">Belongs to the ADISSP family.</text>
</comment>
<protein>
    <recommendedName>
        <fullName evidence="2">Adipose-secreted signaling protein</fullName>
    </recommendedName>
</protein>
<dbReference type="InterPro" id="IPR026794">
    <property type="entry name" value="ADISSP"/>
</dbReference>
<evidence type="ECO:0000313" key="4">
    <source>
        <dbReference type="EMBL" id="CEK73390.1"/>
    </source>
</evidence>
<dbReference type="EMBL" id="HACG01026525">
    <property type="protein sequence ID" value="CEK73390.1"/>
    <property type="molecule type" value="Transcribed_RNA"/>
</dbReference>
<evidence type="ECO:0000256" key="1">
    <source>
        <dbReference type="ARBA" id="ARBA00035018"/>
    </source>
</evidence>
<gene>
    <name evidence="3" type="primary">ORF86562</name>
    <name evidence="4" type="synonym">ORF86570</name>
</gene>
<dbReference type="PANTHER" id="PTHR13287:SF2">
    <property type="entry name" value="ADIPOSE-SECRETED SIGNALING PROTEIN"/>
    <property type="match status" value="1"/>
</dbReference>
<dbReference type="PANTHER" id="PTHR13287">
    <property type="entry name" value="ADIPOSE-SECRETED SIGNALING PROTEIN"/>
    <property type="match status" value="1"/>
</dbReference>
<dbReference type="AlphaFoldDB" id="A0A0B6ZXT8"/>
<proteinExistence type="inferred from homology"/>
<dbReference type="Pfam" id="PF15006">
    <property type="entry name" value="DUF4517"/>
    <property type="match status" value="1"/>
</dbReference>
<organism evidence="3">
    <name type="scientific">Arion vulgaris</name>
    <dbReference type="NCBI Taxonomy" id="1028688"/>
    <lineage>
        <taxon>Eukaryota</taxon>
        <taxon>Metazoa</taxon>
        <taxon>Spiralia</taxon>
        <taxon>Lophotrochozoa</taxon>
        <taxon>Mollusca</taxon>
        <taxon>Gastropoda</taxon>
        <taxon>Heterobranchia</taxon>
        <taxon>Euthyneura</taxon>
        <taxon>Panpulmonata</taxon>
        <taxon>Eupulmonata</taxon>
        <taxon>Stylommatophora</taxon>
        <taxon>Helicina</taxon>
        <taxon>Arionoidea</taxon>
        <taxon>Arionidae</taxon>
        <taxon>Arion</taxon>
    </lineage>
</organism>